<dbReference type="PANTHER" id="PTHR43092:SF2">
    <property type="entry name" value="HERCYNYLCYSTEINE SULFOXIDE LYASE"/>
    <property type="match status" value="1"/>
</dbReference>
<dbReference type="AlphaFoldDB" id="A0AAE8N7V1"/>
<evidence type="ECO:0000313" key="3">
    <source>
        <dbReference type="EMBL" id="SPO06492.1"/>
    </source>
</evidence>
<keyword evidence="1" id="KW-0663">Pyridoxal phosphate</keyword>
<accession>A0AAE8N7V1</accession>
<comment type="caution">
    <text evidence="3">The sequence shown here is derived from an EMBL/GenBank/DDBJ whole genome shotgun (WGS) entry which is preliminary data.</text>
</comment>
<proteinExistence type="predicted"/>
<dbReference type="InterPro" id="IPR015421">
    <property type="entry name" value="PyrdxlP-dep_Trfase_major"/>
</dbReference>
<evidence type="ECO:0000256" key="1">
    <source>
        <dbReference type="ARBA" id="ARBA00022898"/>
    </source>
</evidence>
<dbReference type="Pfam" id="PF00266">
    <property type="entry name" value="Aminotran_5"/>
    <property type="match status" value="1"/>
</dbReference>
<sequence length="451" mass="50239">MDLPVRSKPTNSEMFTFGSKELKDQFLFEPGWLNMNHGSFGAIPKHIKEAFRFYQDECEARPDSFIRYEYPKLLDEARAAVAEIIHAPVDSVVFLSNATVGINTILKNLKWNPDGKDVILSFSTVYTGVGKTVDYITDYHDDLVSSKEIGLTYPIEDADVVQKFRDAVKEVEAEGKRVRASIIDVVSSLPGVVFPWEELVKVCKDLGILSVVDGAQAVGQVQLDLSAADPDFFVSNCHKWLHSPRGGAVFYVPTRNQDLLPSALATSQGYVSRKVVRTSPLPPSSKTPFVKTFEFVGTLDNTPYLCVKDAIEWRRTALGGEEKILTYLRDLSRRGSKLIAERLGTEVMDNSTGTLTECAMANVALPIWSQKEGPGAKDADVVLSADELPKAFQWILETMVKEYRTFIALVIHDGRIWARVSAQVYLDIEDYGRAAEILEALCARVAKKEFV</sequence>
<dbReference type="InterPro" id="IPR000192">
    <property type="entry name" value="Aminotrans_V_dom"/>
</dbReference>
<evidence type="ECO:0000259" key="2">
    <source>
        <dbReference type="Pfam" id="PF00266"/>
    </source>
</evidence>
<gene>
    <name evidence="3" type="ORF">DNG_09182</name>
</gene>
<dbReference type="Proteomes" id="UP001187682">
    <property type="component" value="Unassembled WGS sequence"/>
</dbReference>
<dbReference type="PANTHER" id="PTHR43092">
    <property type="entry name" value="L-CYSTEINE DESULFHYDRASE"/>
    <property type="match status" value="1"/>
</dbReference>
<reference evidence="3" key="1">
    <citation type="submission" date="2018-03" db="EMBL/GenBank/DDBJ databases">
        <authorList>
            <person name="Guldener U."/>
        </authorList>
    </citation>
    <scope>NUCLEOTIDE SEQUENCE</scope>
</reference>
<name>A0AAE8N7V1_9PEZI</name>
<protein>
    <submittedName>
        <fullName evidence="3">Related to isopenicillin N epimerase</fullName>
    </submittedName>
</protein>
<dbReference type="EMBL" id="ONZQ02000016">
    <property type="protein sequence ID" value="SPO06492.1"/>
    <property type="molecule type" value="Genomic_DNA"/>
</dbReference>
<evidence type="ECO:0000313" key="4">
    <source>
        <dbReference type="Proteomes" id="UP001187682"/>
    </source>
</evidence>
<dbReference type="SUPFAM" id="SSF53383">
    <property type="entry name" value="PLP-dependent transferases"/>
    <property type="match status" value="1"/>
</dbReference>
<dbReference type="InterPro" id="IPR015424">
    <property type="entry name" value="PyrdxlP-dep_Trfase"/>
</dbReference>
<dbReference type="Gene3D" id="3.40.640.10">
    <property type="entry name" value="Type I PLP-dependent aspartate aminotransferase-like (Major domain)"/>
    <property type="match status" value="1"/>
</dbReference>
<feature type="domain" description="Aminotransferase class V" evidence="2">
    <location>
        <begin position="72"/>
        <end position="263"/>
    </location>
</feature>
<keyword evidence="4" id="KW-1185">Reference proteome</keyword>
<organism evidence="3 4">
    <name type="scientific">Cephalotrichum gorgonifer</name>
    <dbReference type="NCBI Taxonomy" id="2041049"/>
    <lineage>
        <taxon>Eukaryota</taxon>
        <taxon>Fungi</taxon>
        <taxon>Dikarya</taxon>
        <taxon>Ascomycota</taxon>
        <taxon>Pezizomycotina</taxon>
        <taxon>Sordariomycetes</taxon>
        <taxon>Hypocreomycetidae</taxon>
        <taxon>Microascales</taxon>
        <taxon>Microascaceae</taxon>
        <taxon>Cephalotrichum</taxon>
    </lineage>
</organism>